<dbReference type="InterPro" id="IPR036397">
    <property type="entry name" value="RNaseH_sf"/>
</dbReference>
<dbReference type="EMBL" id="LR026989">
    <property type="protein sequence ID" value="VDB88148.1"/>
    <property type="molecule type" value="Genomic_DNA"/>
</dbReference>
<protein>
    <submittedName>
        <fullName evidence="1">Bgt-50609</fullName>
    </submittedName>
</protein>
<dbReference type="Gene3D" id="3.30.420.10">
    <property type="entry name" value="Ribonuclease H-like superfamily/Ribonuclease H"/>
    <property type="match status" value="1"/>
</dbReference>
<name>A0A9X9MHM0_BLUGR</name>
<organism evidence="1 2">
    <name type="scientific">Blumeria graminis f. sp. tritici</name>
    <dbReference type="NCBI Taxonomy" id="62690"/>
    <lineage>
        <taxon>Eukaryota</taxon>
        <taxon>Fungi</taxon>
        <taxon>Dikarya</taxon>
        <taxon>Ascomycota</taxon>
        <taxon>Pezizomycotina</taxon>
        <taxon>Leotiomycetes</taxon>
        <taxon>Erysiphales</taxon>
        <taxon>Erysiphaceae</taxon>
        <taxon>Blumeria</taxon>
    </lineage>
</organism>
<accession>A0A9X9MHM0</accession>
<proteinExistence type="predicted"/>
<keyword evidence="2" id="KW-1185">Reference proteome</keyword>
<dbReference type="Proteomes" id="UP000324639">
    <property type="component" value="Chromosome Bgt_-06"/>
</dbReference>
<dbReference type="AlphaFoldDB" id="A0A9X9MHM0"/>
<dbReference type="GO" id="GO:0003676">
    <property type="term" value="F:nucleic acid binding"/>
    <property type="evidence" value="ECO:0007669"/>
    <property type="project" value="InterPro"/>
</dbReference>
<sequence length="45" mass="5461">MEDMGQRFIRPIFWPVNSPDLNLIEAIWKRIKDVRLNKSIEKCMK</sequence>
<evidence type="ECO:0000313" key="1">
    <source>
        <dbReference type="EMBL" id="VDB88148.1"/>
    </source>
</evidence>
<reference evidence="1 2" key="1">
    <citation type="submission" date="2018-08" db="EMBL/GenBank/DDBJ databases">
        <authorList>
            <person name="Muller C M."/>
        </authorList>
    </citation>
    <scope>NUCLEOTIDE SEQUENCE [LARGE SCALE GENOMIC DNA]</scope>
</reference>
<evidence type="ECO:0000313" key="2">
    <source>
        <dbReference type="Proteomes" id="UP000324639"/>
    </source>
</evidence>
<gene>
    <name evidence="1" type="ORF">BGT96224V316_LOCUS4390</name>
</gene>